<evidence type="ECO:0000256" key="1">
    <source>
        <dbReference type="ARBA" id="ARBA00006040"/>
    </source>
</evidence>
<dbReference type="eggNOG" id="KOG2089">
    <property type="taxonomic scope" value="Eukaryota"/>
</dbReference>
<keyword evidence="2 7" id="KW-0645">Protease</keyword>
<dbReference type="Gene3D" id="1.10.1370.10">
    <property type="entry name" value="Neurolysin, domain 3"/>
    <property type="match status" value="1"/>
</dbReference>
<protein>
    <recommendedName>
        <fullName evidence="8">Peptidase M3A/M3B catalytic domain-containing protein</fullName>
    </recommendedName>
</protein>
<dbReference type="Gene3D" id="1.20.1050.40">
    <property type="entry name" value="Endopeptidase. Chain P, domain 1"/>
    <property type="match status" value="1"/>
</dbReference>
<dbReference type="PANTHER" id="PTHR11804">
    <property type="entry name" value="PROTEASE M3 THIMET OLIGOPEPTIDASE-RELATED"/>
    <property type="match status" value="1"/>
</dbReference>
<dbReference type="OrthoDB" id="534666at2759"/>
<dbReference type="VEuPathDB" id="FungiDB:AMAG_05438"/>
<dbReference type="Pfam" id="PF01432">
    <property type="entry name" value="Peptidase_M3"/>
    <property type="match status" value="1"/>
</dbReference>
<dbReference type="GO" id="GO:0006518">
    <property type="term" value="P:peptide metabolic process"/>
    <property type="evidence" value="ECO:0007669"/>
    <property type="project" value="TreeGrafter"/>
</dbReference>
<dbReference type="AlphaFoldDB" id="A0A0L0SBZ8"/>
<dbReference type="GO" id="GO:0005758">
    <property type="term" value="C:mitochondrial intermembrane space"/>
    <property type="evidence" value="ECO:0007669"/>
    <property type="project" value="TreeGrafter"/>
</dbReference>
<proteinExistence type="inferred from homology"/>
<keyword evidence="3 7" id="KW-0479">Metal-binding</keyword>
<evidence type="ECO:0000256" key="2">
    <source>
        <dbReference type="ARBA" id="ARBA00022670"/>
    </source>
</evidence>
<evidence type="ECO:0000256" key="7">
    <source>
        <dbReference type="RuleBase" id="RU003435"/>
    </source>
</evidence>
<gene>
    <name evidence="9" type="ORF">AMAG_05438</name>
</gene>
<dbReference type="InterPro" id="IPR024079">
    <property type="entry name" value="MetalloPept_cat_dom_sf"/>
</dbReference>
<name>A0A0L0SBZ8_ALLM3</name>
<dbReference type="GO" id="GO:0006508">
    <property type="term" value="P:proteolysis"/>
    <property type="evidence" value="ECO:0007669"/>
    <property type="project" value="UniProtKB-KW"/>
</dbReference>
<dbReference type="GO" id="GO:0004222">
    <property type="term" value="F:metalloendopeptidase activity"/>
    <property type="evidence" value="ECO:0007669"/>
    <property type="project" value="InterPro"/>
</dbReference>
<dbReference type="InterPro" id="IPR024080">
    <property type="entry name" value="Neurolysin/TOP_N"/>
</dbReference>
<dbReference type="SUPFAM" id="SSF55486">
    <property type="entry name" value="Metalloproteases ('zincins'), catalytic domain"/>
    <property type="match status" value="1"/>
</dbReference>
<dbReference type="Gene3D" id="3.40.390.10">
    <property type="entry name" value="Collagenase (Catalytic Domain)"/>
    <property type="match status" value="1"/>
</dbReference>
<organism evidence="9 10">
    <name type="scientific">Allomyces macrogynus (strain ATCC 38327)</name>
    <name type="common">Allomyces javanicus var. macrogynus</name>
    <dbReference type="NCBI Taxonomy" id="578462"/>
    <lineage>
        <taxon>Eukaryota</taxon>
        <taxon>Fungi</taxon>
        <taxon>Fungi incertae sedis</taxon>
        <taxon>Blastocladiomycota</taxon>
        <taxon>Blastocladiomycetes</taxon>
        <taxon>Blastocladiales</taxon>
        <taxon>Blastocladiaceae</taxon>
        <taxon>Allomyces</taxon>
    </lineage>
</organism>
<evidence type="ECO:0000256" key="3">
    <source>
        <dbReference type="ARBA" id="ARBA00022723"/>
    </source>
</evidence>
<comment type="cofactor">
    <cofactor evidence="7">
        <name>Zn(2+)</name>
        <dbReference type="ChEBI" id="CHEBI:29105"/>
    </cofactor>
    <text evidence="7">Binds 1 zinc ion.</text>
</comment>
<dbReference type="OMA" id="KNFQSAM"/>
<dbReference type="EMBL" id="GG745335">
    <property type="protein sequence ID" value="KNE59996.1"/>
    <property type="molecule type" value="Genomic_DNA"/>
</dbReference>
<comment type="similarity">
    <text evidence="1 7">Belongs to the peptidase M3 family.</text>
</comment>
<dbReference type="InterPro" id="IPR024077">
    <property type="entry name" value="Neurolysin/TOP_dom2"/>
</dbReference>
<dbReference type="STRING" id="578462.A0A0L0SBZ8"/>
<dbReference type="FunFam" id="3.40.390.10:FF:000006">
    <property type="entry name" value="Thimet oligopeptidase 1"/>
    <property type="match status" value="1"/>
</dbReference>
<keyword evidence="4 7" id="KW-0378">Hydrolase</keyword>
<feature type="domain" description="Peptidase M3A/M3B catalytic" evidence="8">
    <location>
        <begin position="214"/>
        <end position="666"/>
    </location>
</feature>
<keyword evidence="6 7" id="KW-0482">Metalloprotease</keyword>
<dbReference type="Proteomes" id="UP000054350">
    <property type="component" value="Unassembled WGS sequence"/>
</dbReference>
<dbReference type="GO" id="GO:0046872">
    <property type="term" value="F:metal ion binding"/>
    <property type="evidence" value="ECO:0007669"/>
    <property type="project" value="UniProtKB-UniRule"/>
</dbReference>
<reference evidence="10" key="2">
    <citation type="submission" date="2009-11" db="EMBL/GenBank/DDBJ databases">
        <title>The Genome Sequence of Allomyces macrogynus strain ATCC 38327.</title>
        <authorList>
            <consortium name="The Broad Institute Genome Sequencing Platform"/>
            <person name="Russ C."/>
            <person name="Cuomo C."/>
            <person name="Shea T."/>
            <person name="Young S.K."/>
            <person name="Zeng Q."/>
            <person name="Koehrsen M."/>
            <person name="Haas B."/>
            <person name="Borodovsky M."/>
            <person name="Guigo R."/>
            <person name="Alvarado L."/>
            <person name="Berlin A."/>
            <person name="Borenstein D."/>
            <person name="Chen Z."/>
            <person name="Engels R."/>
            <person name="Freedman E."/>
            <person name="Gellesch M."/>
            <person name="Goldberg J."/>
            <person name="Griggs A."/>
            <person name="Gujja S."/>
            <person name="Heiman D."/>
            <person name="Hepburn T."/>
            <person name="Howarth C."/>
            <person name="Jen D."/>
            <person name="Larson L."/>
            <person name="Lewis B."/>
            <person name="Mehta T."/>
            <person name="Park D."/>
            <person name="Pearson M."/>
            <person name="Roberts A."/>
            <person name="Saif S."/>
            <person name="Shenoy N."/>
            <person name="Sisk P."/>
            <person name="Stolte C."/>
            <person name="Sykes S."/>
            <person name="Walk T."/>
            <person name="White J."/>
            <person name="Yandava C."/>
            <person name="Burger G."/>
            <person name="Gray M.W."/>
            <person name="Holland P.W.H."/>
            <person name="King N."/>
            <person name="Lang F.B.F."/>
            <person name="Roger A.J."/>
            <person name="Ruiz-Trillo I."/>
            <person name="Lander E."/>
            <person name="Nusbaum C."/>
        </authorList>
    </citation>
    <scope>NUCLEOTIDE SEQUENCE [LARGE SCALE GENOMIC DNA]</scope>
    <source>
        <strain evidence="10">ATCC 38327</strain>
    </source>
</reference>
<evidence type="ECO:0000256" key="5">
    <source>
        <dbReference type="ARBA" id="ARBA00022833"/>
    </source>
</evidence>
<reference evidence="9 10" key="1">
    <citation type="submission" date="2009-11" db="EMBL/GenBank/DDBJ databases">
        <title>Annotation of Allomyces macrogynus ATCC 38327.</title>
        <authorList>
            <consortium name="The Broad Institute Genome Sequencing Platform"/>
            <person name="Russ C."/>
            <person name="Cuomo C."/>
            <person name="Burger G."/>
            <person name="Gray M.W."/>
            <person name="Holland P.W.H."/>
            <person name="King N."/>
            <person name="Lang F.B.F."/>
            <person name="Roger A.J."/>
            <person name="Ruiz-Trillo I."/>
            <person name="Young S.K."/>
            <person name="Zeng Q."/>
            <person name="Gargeya S."/>
            <person name="Fitzgerald M."/>
            <person name="Haas B."/>
            <person name="Abouelleil A."/>
            <person name="Alvarado L."/>
            <person name="Arachchi H.M."/>
            <person name="Berlin A."/>
            <person name="Chapman S.B."/>
            <person name="Gearin G."/>
            <person name="Goldberg J."/>
            <person name="Griggs A."/>
            <person name="Gujja S."/>
            <person name="Hansen M."/>
            <person name="Heiman D."/>
            <person name="Howarth C."/>
            <person name="Larimer J."/>
            <person name="Lui A."/>
            <person name="MacDonald P.J.P."/>
            <person name="McCowen C."/>
            <person name="Montmayeur A."/>
            <person name="Murphy C."/>
            <person name="Neiman D."/>
            <person name="Pearson M."/>
            <person name="Priest M."/>
            <person name="Roberts A."/>
            <person name="Saif S."/>
            <person name="Shea T."/>
            <person name="Sisk P."/>
            <person name="Stolte C."/>
            <person name="Sykes S."/>
            <person name="Wortman J."/>
            <person name="Nusbaum C."/>
            <person name="Birren B."/>
        </authorList>
    </citation>
    <scope>NUCLEOTIDE SEQUENCE [LARGE SCALE GENOMIC DNA]</scope>
    <source>
        <strain evidence="9 10">ATCC 38327</strain>
    </source>
</reference>
<evidence type="ECO:0000313" key="9">
    <source>
        <dbReference type="EMBL" id="KNE59996.1"/>
    </source>
</evidence>
<dbReference type="InterPro" id="IPR045090">
    <property type="entry name" value="Pept_M3A_M3B"/>
</dbReference>
<keyword evidence="10" id="KW-1185">Reference proteome</keyword>
<evidence type="ECO:0000313" key="10">
    <source>
        <dbReference type="Proteomes" id="UP000054350"/>
    </source>
</evidence>
<evidence type="ECO:0000259" key="8">
    <source>
        <dbReference type="Pfam" id="PF01432"/>
    </source>
</evidence>
<evidence type="ECO:0000256" key="4">
    <source>
        <dbReference type="ARBA" id="ARBA00022801"/>
    </source>
</evidence>
<dbReference type="InterPro" id="IPR001567">
    <property type="entry name" value="Pept_M3A_M3B_dom"/>
</dbReference>
<sequence>MPVSTPAAANLHFALTAEDVRAIGDRIIRASTRVFDEIAALDEAECTFESVIVRMAKLENMAGSEAARASFMQNVAVDKATRDASQEVSQQLEEFEIESSMREDLYRAVRAAASKLPADVDDEDRRLVERQLQQFERNGLALPTDKREELKQIKKRLAEIGIQFSRNKAEDATFVPLTAEELDGMPADYLESLTKLDDGRYKVTMSYPDRLPCMRKARNPETRKKLEEAATRMCPENVGLLEEMVVLRAKAAALLGFPTHAAYKLEINMAKKPETVLSFLDDLKTKLMPLGQHDYDQLLEIKNAEREKLGLPEENQLFAWDLAYYNNLLIERDFDVDHELVKQYFPFEIVTKGMLSLYSKILGITFTQATDVAVWHSDVTVWHVHDTETKDYIGTFFLDLHPREGAYKHAAVFPLRPACRLADGGYQTPVAAMKANFSKSGTDTPSLCKHDELVTYYHELGHVMHVILSQTKYARFHGTSVAGDFVEAPSQMLENWCWEPEILEFLSSHWKTGEKIPADLVARLVKTEHVNGGLMNLRQIFFGLFDMTLHTRDPASDVAVASTNLYNSLRKEVTLLPAPEDSFGHATFDHLAGGYDAGYYGYLWSKVFAADMYWSRFKVDGITNPKVGLDYRRCILHPGASRDEMDLLIDFLGRKPTSDAFLKSLGL</sequence>
<evidence type="ECO:0000256" key="6">
    <source>
        <dbReference type="ARBA" id="ARBA00023049"/>
    </source>
</evidence>
<keyword evidence="5 7" id="KW-0862">Zinc</keyword>
<accession>A0A0L0SBZ8</accession>
<dbReference type="CDD" id="cd06455">
    <property type="entry name" value="M3A_TOP"/>
    <property type="match status" value="1"/>
</dbReference>
<dbReference type="PANTHER" id="PTHR11804:SF84">
    <property type="entry name" value="SACCHAROLYSIN"/>
    <property type="match status" value="1"/>
</dbReference>